<evidence type="ECO:0000313" key="2">
    <source>
        <dbReference type="EMBL" id="CAG8852374.1"/>
    </source>
</evidence>
<keyword evidence="3" id="KW-1185">Reference proteome</keyword>
<dbReference type="Proteomes" id="UP000789901">
    <property type="component" value="Unassembled WGS sequence"/>
</dbReference>
<protein>
    <submittedName>
        <fullName evidence="2">5477_t:CDS:1</fullName>
    </submittedName>
</protein>
<feature type="compositionally biased region" description="Basic residues" evidence="1">
    <location>
        <begin position="20"/>
        <end position="38"/>
    </location>
</feature>
<feature type="non-terminal residue" evidence="2">
    <location>
        <position position="104"/>
    </location>
</feature>
<dbReference type="EMBL" id="CAJVQB010111238">
    <property type="protein sequence ID" value="CAG8852374.1"/>
    <property type="molecule type" value="Genomic_DNA"/>
</dbReference>
<evidence type="ECO:0000313" key="3">
    <source>
        <dbReference type="Proteomes" id="UP000789901"/>
    </source>
</evidence>
<organism evidence="2 3">
    <name type="scientific">Gigaspora margarita</name>
    <dbReference type="NCBI Taxonomy" id="4874"/>
    <lineage>
        <taxon>Eukaryota</taxon>
        <taxon>Fungi</taxon>
        <taxon>Fungi incertae sedis</taxon>
        <taxon>Mucoromycota</taxon>
        <taxon>Glomeromycotina</taxon>
        <taxon>Glomeromycetes</taxon>
        <taxon>Diversisporales</taxon>
        <taxon>Gigasporaceae</taxon>
        <taxon>Gigaspora</taxon>
    </lineage>
</organism>
<gene>
    <name evidence="2" type="ORF">GMARGA_LOCUS41195</name>
</gene>
<accession>A0ABN7XED1</accession>
<comment type="caution">
    <text evidence="2">The sequence shown here is derived from an EMBL/GenBank/DDBJ whole genome shotgun (WGS) entry which is preliminary data.</text>
</comment>
<feature type="region of interest" description="Disordered" evidence="1">
    <location>
        <begin position="14"/>
        <end position="40"/>
    </location>
</feature>
<sequence length="104" mass="12163">TLLSIGESRRHYNYLSAQQRVKRRKSSRIKQSRSRRNRNPTIVVVPRLKKPCYAKTSVYPLPDSTIDKLFTWHASKYHDILNCNGKVTNQYKGGIYVEIIRNGQ</sequence>
<proteinExistence type="predicted"/>
<reference evidence="2 3" key="1">
    <citation type="submission" date="2021-06" db="EMBL/GenBank/DDBJ databases">
        <authorList>
            <person name="Kallberg Y."/>
            <person name="Tangrot J."/>
            <person name="Rosling A."/>
        </authorList>
    </citation>
    <scope>NUCLEOTIDE SEQUENCE [LARGE SCALE GENOMIC DNA]</scope>
    <source>
        <strain evidence="2 3">120-4 pot B 10/14</strain>
    </source>
</reference>
<evidence type="ECO:0000256" key="1">
    <source>
        <dbReference type="SAM" id="MobiDB-lite"/>
    </source>
</evidence>
<name>A0ABN7XED1_GIGMA</name>
<feature type="non-terminal residue" evidence="2">
    <location>
        <position position="1"/>
    </location>
</feature>